<sequence length="314" mass="34909">MIELPDTALVELEGCDGEWWPLAGPGQWDRGVCLADEDEGTDFDAMYEAPVTAIYNSTAFQIGADFGGTREEPYDFILALHVKGTRKMPWRRIDSAFRKSLSFKRESKLWVTTSDSKRHLAVRLGDKVRIKAPNEPNSERYAKLLIPLIGAYPRWIEEPAKSTFITQTDTTAPGSDWEIGYVTVSNPLPPDYEIYVQWRIQAAAGGMIVKLPDYSWGSDEYERAEEDALRKVELAPLLAGDNLLIDTDKMAFGGQFQSSLDTDFASRMGGKRLVYPIPGGTPPTQLPVAVKGAPAGTGIQLICPRPWPRPWGLE</sequence>
<comment type="caution">
    <text evidence="1">The sequence shown here is derived from an EMBL/GenBank/DDBJ whole genome shotgun (WGS) entry which is preliminary data.</text>
</comment>
<name>A0A5R8NB89_9NOCA</name>
<organism evidence="1 2">
    <name type="scientific">Nocardia cyriacigeorgica</name>
    <dbReference type="NCBI Taxonomy" id="135487"/>
    <lineage>
        <taxon>Bacteria</taxon>
        <taxon>Bacillati</taxon>
        <taxon>Actinomycetota</taxon>
        <taxon>Actinomycetes</taxon>
        <taxon>Mycobacteriales</taxon>
        <taxon>Nocardiaceae</taxon>
        <taxon>Nocardia</taxon>
    </lineage>
</organism>
<dbReference type="EMBL" id="VBUT01000014">
    <property type="protein sequence ID" value="TLF72928.1"/>
    <property type="molecule type" value="Genomic_DNA"/>
</dbReference>
<dbReference type="RefSeq" id="WP_138452840.1">
    <property type="nucleotide sequence ID" value="NZ_VBUT01000014.1"/>
</dbReference>
<reference evidence="1 2" key="1">
    <citation type="submission" date="2019-05" db="EMBL/GenBank/DDBJ databases">
        <title>Genomes sequences of two Nocardia cyriacigeorgica environmental isolates, type strains Nocardia asteroides ATCC 19247 and Nocardia cyriacigeorgica DSM 44484.</title>
        <authorList>
            <person name="Vautrin F."/>
            <person name="Bergeron E."/>
            <person name="Dubost A."/>
            <person name="Abrouk D."/>
            <person name="Rodriguez Nava V."/>
            <person name="Pujic P."/>
        </authorList>
    </citation>
    <scope>NUCLEOTIDE SEQUENCE [LARGE SCALE GENOMIC DNA]</scope>
    <source>
        <strain evidence="1 2">EML 446</strain>
    </source>
</reference>
<evidence type="ECO:0000313" key="1">
    <source>
        <dbReference type="EMBL" id="TLF72928.1"/>
    </source>
</evidence>
<dbReference type="AlphaFoldDB" id="A0A5R8NB89"/>
<dbReference type="Proteomes" id="UP000306378">
    <property type="component" value="Unassembled WGS sequence"/>
</dbReference>
<accession>A0A5R8NB89</accession>
<protein>
    <submittedName>
        <fullName evidence="1">Phage tail protein</fullName>
    </submittedName>
</protein>
<evidence type="ECO:0000313" key="2">
    <source>
        <dbReference type="Proteomes" id="UP000306378"/>
    </source>
</evidence>
<gene>
    <name evidence="1" type="ORF">FEK34_28310</name>
</gene>
<proteinExistence type="predicted"/>